<comment type="similarity">
    <text evidence="2 6">Belongs to the PanB family.</text>
</comment>
<dbReference type="GO" id="GO:0005739">
    <property type="term" value="C:mitochondrion"/>
    <property type="evidence" value="ECO:0007669"/>
    <property type="project" value="TreeGrafter"/>
</dbReference>
<dbReference type="UniPathway" id="UPA00028">
    <property type="reaction ID" value="UER00003"/>
</dbReference>
<dbReference type="HAMAP" id="MF_00156">
    <property type="entry name" value="PanB"/>
    <property type="match status" value="1"/>
</dbReference>
<dbReference type="Pfam" id="PF02548">
    <property type="entry name" value="Pantoate_transf"/>
    <property type="match status" value="1"/>
</dbReference>
<dbReference type="GO" id="GO:0000287">
    <property type="term" value="F:magnesium ion binding"/>
    <property type="evidence" value="ECO:0007669"/>
    <property type="project" value="TreeGrafter"/>
</dbReference>
<dbReference type="FunFam" id="3.20.20.60:FF:000003">
    <property type="entry name" value="3-methyl-2-oxobutanoate hydroxymethyltransferase"/>
    <property type="match status" value="1"/>
</dbReference>
<dbReference type="InterPro" id="IPR040442">
    <property type="entry name" value="Pyrv_kinase-like_dom_sf"/>
</dbReference>
<dbReference type="PIRSF" id="PIRSF000388">
    <property type="entry name" value="Pantoate_hydroxy_MeTrfase"/>
    <property type="match status" value="1"/>
</dbReference>
<dbReference type="AlphaFoldDB" id="A0A0C2WVJ0"/>
<evidence type="ECO:0000256" key="4">
    <source>
        <dbReference type="ARBA" id="ARBA00022679"/>
    </source>
</evidence>
<dbReference type="InterPro" id="IPR015813">
    <property type="entry name" value="Pyrv/PenolPyrv_kinase-like_dom"/>
</dbReference>
<evidence type="ECO:0000256" key="2">
    <source>
        <dbReference type="ARBA" id="ARBA00008676"/>
    </source>
</evidence>
<dbReference type="PANTHER" id="PTHR20881:SF0">
    <property type="entry name" value="3-METHYL-2-OXOBUTANOATE HYDROXYMETHYLTRANSFERASE"/>
    <property type="match status" value="1"/>
</dbReference>
<evidence type="ECO:0000256" key="1">
    <source>
        <dbReference type="ARBA" id="ARBA00005033"/>
    </source>
</evidence>
<dbReference type="EMBL" id="KN824285">
    <property type="protein sequence ID" value="KIM30158.1"/>
    <property type="molecule type" value="Genomic_DNA"/>
</dbReference>
<dbReference type="HOGENOM" id="CLU_036645_1_0_1"/>
<dbReference type="NCBIfam" id="TIGR00222">
    <property type="entry name" value="panB"/>
    <property type="match status" value="1"/>
</dbReference>
<name>A0A0C2WVJ0_SERVB</name>
<dbReference type="InterPro" id="IPR003700">
    <property type="entry name" value="Pantoate_hydroxy_MeTrfase"/>
</dbReference>
<dbReference type="Gene3D" id="3.20.20.60">
    <property type="entry name" value="Phosphoenolpyruvate-binding domains"/>
    <property type="match status" value="1"/>
</dbReference>
<dbReference type="CDD" id="cd06557">
    <property type="entry name" value="KPHMT-like"/>
    <property type="match status" value="1"/>
</dbReference>
<dbReference type="STRING" id="933852.A0A0C2WVJ0"/>
<reference evidence="7 8" key="1">
    <citation type="submission" date="2014-04" db="EMBL/GenBank/DDBJ databases">
        <authorList>
            <consortium name="DOE Joint Genome Institute"/>
            <person name="Kuo A."/>
            <person name="Zuccaro A."/>
            <person name="Kohler A."/>
            <person name="Nagy L.G."/>
            <person name="Floudas D."/>
            <person name="Copeland A."/>
            <person name="Barry K.W."/>
            <person name="Cichocki N."/>
            <person name="Veneault-Fourrey C."/>
            <person name="LaButti K."/>
            <person name="Lindquist E.A."/>
            <person name="Lipzen A."/>
            <person name="Lundell T."/>
            <person name="Morin E."/>
            <person name="Murat C."/>
            <person name="Sun H."/>
            <person name="Tunlid A."/>
            <person name="Henrissat B."/>
            <person name="Grigoriev I.V."/>
            <person name="Hibbett D.S."/>
            <person name="Martin F."/>
            <person name="Nordberg H.P."/>
            <person name="Cantor M.N."/>
            <person name="Hua S.X."/>
        </authorList>
    </citation>
    <scope>NUCLEOTIDE SEQUENCE [LARGE SCALE GENOMIC DNA]</scope>
    <source>
        <strain evidence="7 8">MAFF 305830</strain>
    </source>
</reference>
<dbReference type="GO" id="GO:0003864">
    <property type="term" value="F:3-methyl-2-oxobutanoate hydroxymethyltransferase activity"/>
    <property type="evidence" value="ECO:0007669"/>
    <property type="project" value="UniProtKB-EC"/>
</dbReference>
<comment type="function">
    <text evidence="6">Catalyzes the reversible reaction in which hydroxymethyl group from 5,10-methylenetetrahydrofolate is transferred onto alpha-ketoisovalerate to form ketopantoate.</text>
</comment>
<gene>
    <name evidence="7" type="ORF">M408DRAFT_66801</name>
</gene>
<keyword evidence="8" id="KW-1185">Reference proteome</keyword>
<accession>A0A0C2WVJ0</accession>
<evidence type="ECO:0000313" key="8">
    <source>
        <dbReference type="Proteomes" id="UP000054097"/>
    </source>
</evidence>
<dbReference type="NCBIfam" id="NF001452">
    <property type="entry name" value="PRK00311.1"/>
    <property type="match status" value="1"/>
</dbReference>
<dbReference type="OrthoDB" id="425211at2759"/>
<keyword evidence="6" id="KW-0566">Pantothenate biosynthesis</keyword>
<keyword evidence="4 6" id="KW-0808">Transferase</keyword>
<evidence type="ECO:0000313" key="7">
    <source>
        <dbReference type="EMBL" id="KIM30158.1"/>
    </source>
</evidence>
<dbReference type="PANTHER" id="PTHR20881">
    <property type="entry name" value="3-METHYL-2-OXOBUTANOATE HYDROXYMETHYLTRANSFERASE"/>
    <property type="match status" value="1"/>
</dbReference>
<dbReference type="EC" id="2.1.2.11" evidence="3 6"/>
<evidence type="ECO:0000256" key="6">
    <source>
        <dbReference type="RuleBase" id="RU362100"/>
    </source>
</evidence>
<dbReference type="GO" id="GO:0015940">
    <property type="term" value="P:pantothenate biosynthetic process"/>
    <property type="evidence" value="ECO:0007669"/>
    <property type="project" value="UniProtKB-UniPathway"/>
</dbReference>
<sequence length="294" mass="31669">MSFRPGDLPATKPRKKVTLQRLAELRAQNTPITVLTAYDYPTAQRCERGGIDVCLVGDSLAQVCLGHNSTTTLTLDEMLHHSRAVSRGCKTPHLVADMPFGTYHVSIRDAIRNAVRIIQDGRAESVKLEGGMDVVPVVRALTGAGIPVMAHIGLLPQRAAALSGYRVQGRDAVGAFELLQAAKALEEAGAYAMVLEAIPEKLAKFITESVKVPTIGIGAGPGCSGQVLVWDDALGNWTGHKAKFVRRFAELGEAAEAGIQAYAEAVRGRQFPATEHTYEMHDGEWEKFVSLATQ</sequence>
<evidence type="ECO:0000256" key="5">
    <source>
        <dbReference type="ARBA" id="ARBA00049172"/>
    </source>
</evidence>
<comment type="catalytic activity">
    <reaction evidence="5 6">
        <text>(6R)-5,10-methylene-5,6,7,8-tetrahydrofolate + 3-methyl-2-oxobutanoate + H2O = 2-dehydropantoate + (6S)-5,6,7,8-tetrahydrofolate</text>
        <dbReference type="Rhea" id="RHEA:11824"/>
        <dbReference type="ChEBI" id="CHEBI:11561"/>
        <dbReference type="ChEBI" id="CHEBI:11851"/>
        <dbReference type="ChEBI" id="CHEBI:15377"/>
        <dbReference type="ChEBI" id="CHEBI:15636"/>
        <dbReference type="ChEBI" id="CHEBI:57453"/>
        <dbReference type="EC" id="2.1.2.11"/>
    </reaction>
</comment>
<dbReference type="SUPFAM" id="SSF51621">
    <property type="entry name" value="Phosphoenolpyruvate/pyruvate domain"/>
    <property type="match status" value="1"/>
</dbReference>
<comment type="pathway">
    <text evidence="1 6">Cofactor biosynthesis; (R)-pantothenate biosynthesis; (R)-pantoate from 3-methyl-2-oxobutanoate: step 1/2.</text>
</comment>
<dbReference type="Proteomes" id="UP000054097">
    <property type="component" value="Unassembled WGS sequence"/>
</dbReference>
<reference evidence="8" key="2">
    <citation type="submission" date="2015-01" db="EMBL/GenBank/DDBJ databases">
        <title>Evolutionary Origins and Diversification of the Mycorrhizal Mutualists.</title>
        <authorList>
            <consortium name="DOE Joint Genome Institute"/>
            <consortium name="Mycorrhizal Genomics Consortium"/>
            <person name="Kohler A."/>
            <person name="Kuo A."/>
            <person name="Nagy L.G."/>
            <person name="Floudas D."/>
            <person name="Copeland A."/>
            <person name="Barry K.W."/>
            <person name="Cichocki N."/>
            <person name="Veneault-Fourrey C."/>
            <person name="LaButti K."/>
            <person name="Lindquist E.A."/>
            <person name="Lipzen A."/>
            <person name="Lundell T."/>
            <person name="Morin E."/>
            <person name="Murat C."/>
            <person name="Riley R."/>
            <person name="Ohm R."/>
            <person name="Sun H."/>
            <person name="Tunlid A."/>
            <person name="Henrissat B."/>
            <person name="Grigoriev I.V."/>
            <person name="Hibbett D.S."/>
            <person name="Martin F."/>
        </authorList>
    </citation>
    <scope>NUCLEOTIDE SEQUENCE [LARGE SCALE GENOMIC DNA]</scope>
    <source>
        <strain evidence="8">MAFF 305830</strain>
    </source>
</reference>
<proteinExistence type="inferred from homology"/>
<protein>
    <recommendedName>
        <fullName evidence="3 6">3-methyl-2-oxobutanoate hydroxymethyltransferase</fullName>
        <ecNumber evidence="3 6">2.1.2.11</ecNumber>
    </recommendedName>
</protein>
<organism evidence="7 8">
    <name type="scientific">Serendipita vermifera MAFF 305830</name>
    <dbReference type="NCBI Taxonomy" id="933852"/>
    <lineage>
        <taxon>Eukaryota</taxon>
        <taxon>Fungi</taxon>
        <taxon>Dikarya</taxon>
        <taxon>Basidiomycota</taxon>
        <taxon>Agaricomycotina</taxon>
        <taxon>Agaricomycetes</taxon>
        <taxon>Sebacinales</taxon>
        <taxon>Serendipitaceae</taxon>
        <taxon>Serendipita</taxon>
    </lineage>
</organism>
<evidence type="ECO:0000256" key="3">
    <source>
        <dbReference type="ARBA" id="ARBA00012618"/>
    </source>
</evidence>